<feature type="compositionally biased region" description="Low complexity" evidence="6">
    <location>
        <begin position="494"/>
        <end position="523"/>
    </location>
</feature>
<feature type="region of interest" description="Disordered" evidence="6">
    <location>
        <begin position="243"/>
        <end position="273"/>
    </location>
</feature>
<evidence type="ECO:0000256" key="2">
    <source>
        <dbReference type="ARBA" id="ARBA00054402"/>
    </source>
</evidence>
<dbReference type="InterPro" id="IPR051133">
    <property type="entry name" value="Adapter_Engulfment-Domain"/>
</dbReference>
<comment type="function">
    <text evidence="2">Adapter protein involved in neuronal nitric-oxide (NO) synthesis regulation via its association with nNOS/NOS1. The complex formed with NOS1 and synapsins is necessary for specific NO and synapsin functions at a presynaptic level. Mediates an indirect interaction between NOS1 and RASD1 leading to enhance the ability of NOS1 to activate RASD1. Competes with DLG4 for interaction with NOS1, possibly affecting NOS1 activity by regulating the interaction between NOS1 and DLG4. In kidney podocytes, plays a role in podosomes and filopodia formation through CDC42 activation.</text>
</comment>
<evidence type="ECO:0000256" key="4">
    <source>
        <dbReference type="ARBA" id="ARBA00075003"/>
    </source>
</evidence>
<evidence type="ECO:0000256" key="6">
    <source>
        <dbReference type="SAM" id="MobiDB-lite"/>
    </source>
</evidence>
<accession>A0AA35LES5</accession>
<gene>
    <name evidence="8" type="ORF">PODLI_1B037939</name>
</gene>
<dbReference type="Proteomes" id="UP001178461">
    <property type="component" value="Chromosome Z"/>
</dbReference>
<dbReference type="FunFam" id="2.30.29.30:FF:000124">
    <property type="entry name" value="carboxyl-terminal PDZ ligand of neuronal nitric oxide synthase protein-like"/>
    <property type="match status" value="1"/>
</dbReference>
<dbReference type="AlphaFoldDB" id="A0AA35LES5"/>
<protein>
    <recommendedName>
        <fullName evidence="3">Carboxyl-terminal PDZ ligand of neuronal nitric oxide synthase protein</fullName>
    </recommendedName>
    <alternativeName>
        <fullName evidence="5">C-terminal PDZ ligand of neuronal nitric oxide synthase protein</fullName>
    </alternativeName>
    <alternativeName>
        <fullName evidence="4">Nitric oxide synthase 1 adaptor protein</fullName>
    </alternativeName>
</protein>
<feature type="region of interest" description="Disordered" evidence="6">
    <location>
        <begin position="539"/>
        <end position="588"/>
    </location>
</feature>
<dbReference type="CDD" id="cd01270">
    <property type="entry name" value="PTB_CAPON-like"/>
    <property type="match status" value="1"/>
</dbReference>
<dbReference type="Gene3D" id="2.30.29.30">
    <property type="entry name" value="Pleckstrin-homology domain (PH domain)/Phosphotyrosine-binding domain (PTB)"/>
    <property type="match status" value="1"/>
</dbReference>
<keyword evidence="9" id="KW-1185">Reference proteome</keyword>
<dbReference type="PANTHER" id="PTHR11232:SF80">
    <property type="entry name" value="CARBOXYL-TERMINAL PDZ LIGAND OF NEURONAL NITRIC OXIDE SYNTHASE PROTEIN ISOFORM X1"/>
    <property type="match status" value="1"/>
</dbReference>
<dbReference type="PANTHER" id="PTHR11232">
    <property type="entry name" value="PHOSPHOTYROSINE INTERACTION DOMAIN-CONTAINING FAMILY MEMBER"/>
    <property type="match status" value="1"/>
</dbReference>
<name>A0AA35LES5_9SAUR</name>
<dbReference type="InterPro" id="IPR006020">
    <property type="entry name" value="PTB/PI_dom"/>
</dbReference>
<feature type="compositionally biased region" description="Low complexity" evidence="6">
    <location>
        <begin position="255"/>
        <end position="273"/>
    </location>
</feature>
<evidence type="ECO:0000259" key="7">
    <source>
        <dbReference type="PROSITE" id="PS01179"/>
    </source>
</evidence>
<keyword evidence="1" id="KW-0175">Coiled coil</keyword>
<sequence>MPVKLKNRYNLVDDAGDSRVPLHNEEAFQHGIHFQAKYIGSLDVPRPNSRVEIVAAMRRIRYEFKAKNIKKKKVNIIISVDGVKVILRKKQKRKEWAWDEGKMVVMHDPVYRIFYVSHDSQDLKIFSYIARDGANNSFRCNVFKSKKKTQAMRVVRTVGQAFEVCHKLSLQHALQNADGQADGASNNSADDPQVEGFQLAGAAMADEENGPEGAFAPDFGACELRLAAPNLGVPQSGMILKDRSSQENETGSLRPSSAQPLGSPASPSSSASVTPLASQHCLQLLQHQLLQQQQQTQVAAAQVQLLKDQLSAETTARVEAQVRVRQLLMTNRDLLQHVSLLVRQLKELEIKVHLRHPVDRSLQNLTLAQSLSLNLKNHYSLEINLPSTSTPASVLGSPVAQMGSACESYLNLSNLEKGSQLSHWAESEEHLAVLEGPDGLRSVEGSEAADCAVLGRTSRQKSSNLGTPAQEERLQPLIPKLNPPPPTLRRRSSKTTSPSLEAETDATAAATSTTTSGPGHSASTLTSITIFSLASLESEPRTLGRGHTCGRAENQERAGEGGQAPPAKGALGRPEKGPSRDLDGSLSLRRPFLSSAGNETCLRISLSEDELDTSGACVARA</sequence>
<dbReference type="SUPFAM" id="SSF50729">
    <property type="entry name" value="PH domain-like"/>
    <property type="match status" value="1"/>
</dbReference>
<evidence type="ECO:0000256" key="3">
    <source>
        <dbReference type="ARBA" id="ARBA00067706"/>
    </source>
</evidence>
<evidence type="ECO:0000313" key="9">
    <source>
        <dbReference type="Proteomes" id="UP001178461"/>
    </source>
</evidence>
<dbReference type="SMART" id="SM00462">
    <property type="entry name" value="PTB"/>
    <property type="match status" value="1"/>
</dbReference>
<reference evidence="8" key="1">
    <citation type="submission" date="2022-12" db="EMBL/GenBank/DDBJ databases">
        <authorList>
            <person name="Alioto T."/>
            <person name="Alioto T."/>
            <person name="Gomez Garrido J."/>
        </authorList>
    </citation>
    <scope>NUCLEOTIDE SEQUENCE</scope>
</reference>
<evidence type="ECO:0000256" key="1">
    <source>
        <dbReference type="ARBA" id="ARBA00023054"/>
    </source>
</evidence>
<evidence type="ECO:0000256" key="5">
    <source>
        <dbReference type="ARBA" id="ARBA00075107"/>
    </source>
</evidence>
<evidence type="ECO:0000313" key="8">
    <source>
        <dbReference type="EMBL" id="CAI5794487.1"/>
    </source>
</evidence>
<feature type="domain" description="PID" evidence="7">
    <location>
        <begin position="31"/>
        <end position="167"/>
    </location>
</feature>
<feature type="region of interest" description="Disordered" evidence="6">
    <location>
        <begin position="454"/>
        <end position="523"/>
    </location>
</feature>
<proteinExistence type="predicted"/>
<dbReference type="EMBL" id="OX395140">
    <property type="protein sequence ID" value="CAI5794487.1"/>
    <property type="molecule type" value="Genomic_DNA"/>
</dbReference>
<dbReference type="Pfam" id="PF00640">
    <property type="entry name" value="PID"/>
    <property type="match status" value="1"/>
</dbReference>
<organism evidence="8 9">
    <name type="scientific">Podarcis lilfordi</name>
    <name type="common">Lilford's wall lizard</name>
    <dbReference type="NCBI Taxonomy" id="74358"/>
    <lineage>
        <taxon>Eukaryota</taxon>
        <taxon>Metazoa</taxon>
        <taxon>Chordata</taxon>
        <taxon>Craniata</taxon>
        <taxon>Vertebrata</taxon>
        <taxon>Euteleostomi</taxon>
        <taxon>Lepidosauria</taxon>
        <taxon>Squamata</taxon>
        <taxon>Bifurcata</taxon>
        <taxon>Unidentata</taxon>
        <taxon>Episquamata</taxon>
        <taxon>Laterata</taxon>
        <taxon>Lacertibaenia</taxon>
        <taxon>Lacertidae</taxon>
        <taxon>Podarcis</taxon>
    </lineage>
</organism>
<dbReference type="PROSITE" id="PS01179">
    <property type="entry name" value="PID"/>
    <property type="match status" value="1"/>
</dbReference>
<dbReference type="GO" id="GO:0050998">
    <property type="term" value="F:nitric-oxide synthase binding"/>
    <property type="evidence" value="ECO:0007669"/>
    <property type="project" value="TreeGrafter"/>
</dbReference>
<dbReference type="InterPro" id="IPR011993">
    <property type="entry name" value="PH-like_dom_sf"/>
</dbReference>
<feature type="compositionally biased region" description="Basic and acidic residues" evidence="6">
    <location>
        <begin position="573"/>
        <end position="583"/>
    </location>
</feature>